<organism evidence="5 6">
    <name type="scientific">Luteococcus japonicus LSP_Lj1</name>
    <dbReference type="NCBI Taxonomy" id="1255658"/>
    <lineage>
        <taxon>Bacteria</taxon>
        <taxon>Bacillati</taxon>
        <taxon>Actinomycetota</taxon>
        <taxon>Actinomycetes</taxon>
        <taxon>Propionibacteriales</taxon>
        <taxon>Propionibacteriaceae</taxon>
        <taxon>Luteococcus</taxon>
    </lineage>
</organism>
<name>A0A1R4IYZ2_9ACTN</name>
<dbReference type="PANTHER" id="PTHR43046">
    <property type="entry name" value="GDP-MANNOSE MANNOSYL HYDROLASE"/>
    <property type="match status" value="1"/>
</dbReference>
<dbReference type="GO" id="GO:0016787">
    <property type="term" value="F:hydrolase activity"/>
    <property type="evidence" value="ECO:0007669"/>
    <property type="project" value="UniProtKB-KW"/>
</dbReference>
<keyword evidence="6" id="KW-1185">Reference proteome</keyword>
<protein>
    <submittedName>
        <fullName evidence="5">Dihydroneopterin triphosphate pyrophosphohydolase, putative, Actinobacterial type, NudB-like</fullName>
    </submittedName>
</protein>
<comment type="cofactor">
    <cofactor evidence="1">
        <name>Mg(2+)</name>
        <dbReference type="ChEBI" id="CHEBI:18420"/>
    </cofactor>
</comment>
<dbReference type="EMBL" id="FUKQ01000017">
    <property type="protein sequence ID" value="SJN24959.1"/>
    <property type="molecule type" value="Genomic_DNA"/>
</dbReference>
<proteinExistence type="predicted"/>
<sequence>MIPLDETGHALLMHGHEPNRPDQPYWFSIGGAVEGEESAREAAARELFEETGVHLSPHELQGRVFEETIEFSYAGVHVVQHQEVFTCRLPSTVVISLEGLEPAEVGTVDAAEWVSLERLEGTGPQIEGADLADYVRRCQAFLADRD</sequence>
<keyword evidence="2" id="KW-0378">Hydrolase</keyword>
<dbReference type="STRING" id="1255658.FM114_04510"/>
<dbReference type="InterPro" id="IPR015797">
    <property type="entry name" value="NUDIX_hydrolase-like_dom_sf"/>
</dbReference>
<dbReference type="SUPFAM" id="SSF55811">
    <property type="entry name" value="Nudix"/>
    <property type="match status" value="1"/>
</dbReference>
<dbReference type="PROSITE" id="PS51462">
    <property type="entry name" value="NUDIX"/>
    <property type="match status" value="1"/>
</dbReference>
<dbReference type="Gene3D" id="3.90.79.10">
    <property type="entry name" value="Nucleoside Triphosphate Pyrophosphohydrolase"/>
    <property type="match status" value="1"/>
</dbReference>
<dbReference type="PROSITE" id="PS00893">
    <property type="entry name" value="NUDIX_BOX"/>
    <property type="match status" value="1"/>
</dbReference>
<gene>
    <name evidence="5" type="ORF">FM114_04510</name>
</gene>
<feature type="domain" description="Nudix hydrolase" evidence="4">
    <location>
        <begin position="1"/>
        <end position="137"/>
    </location>
</feature>
<reference evidence="5 6" key="1">
    <citation type="submission" date="2017-02" db="EMBL/GenBank/DDBJ databases">
        <authorList>
            <person name="Peterson S.W."/>
        </authorList>
    </citation>
    <scope>NUCLEOTIDE SEQUENCE [LARGE SCALE GENOMIC DNA]</scope>
    <source>
        <strain evidence="5 6">LSP_Lj1</strain>
    </source>
</reference>
<dbReference type="AlphaFoldDB" id="A0A1R4IYZ2"/>
<accession>A0A1R4IYZ2</accession>
<keyword evidence="3" id="KW-0460">Magnesium</keyword>
<evidence type="ECO:0000256" key="2">
    <source>
        <dbReference type="ARBA" id="ARBA00022801"/>
    </source>
</evidence>
<evidence type="ECO:0000313" key="5">
    <source>
        <dbReference type="EMBL" id="SJN24959.1"/>
    </source>
</evidence>
<evidence type="ECO:0000256" key="1">
    <source>
        <dbReference type="ARBA" id="ARBA00001946"/>
    </source>
</evidence>
<evidence type="ECO:0000259" key="4">
    <source>
        <dbReference type="PROSITE" id="PS51462"/>
    </source>
</evidence>
<dbReference type="CDD" id="cd04685">
    <property type="entry name" value="NUDIX_Hydrolase"/>
    <property type="match status" value="1"/>
</dbReference>
<dbReference type="Pfam" id="PF00293">
    <property type="entry name" value="NUDIX"/>
    <property type="match status" value="1"/>
</dbReference>
<dbReference type="InterPro" id="IPR020084">
    <property type="entry name" value="NUDIX_hydrolase_CS"/>
</dbReference>
<evidence type="ECO:0000256" key="3">
    <source>
        <dbReference type="ARBA" id="ARBA00022842"/>
    </source>
</evidence>
<dbReference type="PANTHER" id="PTHR43046:SF12">
    <property type="entry name" value="GDP-MANNOSE MANNOSYL HYDROLASE"/>
    <property type="match status" value="1"/>
</dbReference>
<dbReference type="InterPro" id="IPR000086">
    <property type="entry name" value="NUDIX_hydrolase_dom"/>
</dbReference>
<evidence type="ECO:0000313" key="6">
    <source>
        <dbReference type="Proteomes" id="UP000188342"/>
    </source>
</evidence>
<dbReference type="Proteomes" id="UP000188342">
    <property type="component" value="Unassembled WGS sequence"/>
</dbReference>